<dbReference type="OrthoDB" id="6041373at2759"/>
<evidence type="ECO:0000256" key="5">
    <source>
        <dbReference type="PIRSR" id="PIRSR601820-3"/>
    </source>
</evidence>
<feature type="chain" id="PRO_5019162819" description="NTR domain-containing protein" evidence="6">
    <location>
        <begin position="20"/>
        <end position="126"/>
    </location>
</feature>
<dbReference type="GO" id="GO:0046872">
    <property type="term" value="F:metal ion binding"/>
    <property type="evidence" value="ECO:0007669"/>
    <property type="project" value="UniProtKB-KW"/>
</dbReference>
<dbReference type="VEuPathDB" id="VectorBase:LDEU010285"/>
<dbReference type="Pfam" id="PF00965">
    <property type="entry name" value="TIMP"/>
    <property type="match status" value="1"/>
</dbReference>
<keyword evidence="9" id="KW-1185">Reference proteome</keyword>
<feature type="disulfide bond" evidence="5">
    <location>
        <begin position="22"/>
        <end position="109"/>
    </location>
</feature>
<protein>
    <recommendedName>
        <fullName evidence="7">NTR domain-containing protein</fullName>
    </recommendedName>
</protein>
<proteinExistence type="predicted"/>
<comment type="caution">
    <text evidence="8">The sequence shown here is derived from an EMBL/GenBank/DDBJ whole genome shotgun (WGS) entry which is preliminary data.</text>
</comment>
<organism evidence="8 9">
    <name type="scientific">Leptotrombidium deliense</name>
    <dbReference type="NCBI Taxonomy" id="299467"/>
    <lineage>
        <taxon>Eukaryota</taxon>
        <taxon>Metazoa</taxon>
        <taxon>Ecdysozoa</taxon>
        <taxon>Arthropoda</taxon>
        <taxon>Chelicerata</taxon>
        <taxon>Arachnida</taxon>
        <taxon>Acari</taxon>
        <taxon>Acariformes</taxon>
        <taxon>Trombidiformes</taxon>
        <taxon>Prostigmata</taxon>
        <taxon>Anystina</taxon>
        <taxon>Parasitengona</taxon>
        <taxon>Trombiculoidea</taxon>
        <taxon>Trombiculidae</taxon>
        <taxon>Leptotrombidium</taxon>
    </lineage>
</organism>
<dbReference type="PANTHER" id="PTHR11844:SF33">
    <property type="entry name" value="TISSUE INHIBITOR OF METALLOPROTEINASE"/>
    <property type="match status" value="1"/>
</dbReference>
<evidence type="ECO:0000256" key="6">
    <source>
        <dbReference type="SAM" id="SignalP"/>
    </source>
</evidence>
<dbReference type="InterPro" id="IPR001820">
    <property type="entry name" value="TIMP"/>
</dbReference>
<evidence type="ECO:0000256" key="1">
    <source>
        <dbReference type="ARBA" id="ARBA00004613"/>
    </source>
</evidence>
<dbReference type="SUPFAM" id="SSF50242">
    <property type="entry name" value="TIMP-like"/>
    <property type="match status" value="1"/>
</dbReference>
<evidence type="ECO:0000256" key="2">
    <source>
        <dbReference type="ARBA" id="ARBA00022525"/>
    </source>
</evidence>
<dbReference type="GO" id="GO:0005615">
    <property type="term" value="C:extracellular space"/>
    <property type="evidence" value="ECO:0007669"/>
    <property type="project" value="TreeGrafter"/>
</dbReference>
<dbReference type="PANTHER" id="PTHR11844">
    <property type="entry name" value="METALLOPROTEASE INHIBITOR"/>
    <property type="match status" value="1"/>
</dbReference>
<keyword evidence="4" id="KW-0479">Metal-binding</keyword>
<dbReference type="InterPro" id="IPR001134">
    <property type="entry name" value="Netrin_domain"/>
</dbReference>
<feature type="disulfide bond" evidence="5">
    <location>
        <begin position="20"/>
        <end position="83"/>
    </location>
</feature>
<accession>A0A443S2L2</accession>
<dbReference type="GO" id="GO:0031012">
    <property type="term" value="C:extracellular matrix"/>
    <property type="evidence" value="ECO:0007669"/>
    <property type="project" value="TreeGrafter"/>
</dbReference>
<name>A0A443S2L2_9ACAR</name>
<feature type="signal peptide" evidence="6">
    <location>
        <begin position="1"/>
        <end position="19"/>
    </location>
</feature>
<comment type="subcellular location">
    <subcellularLocation>
        <location evidence="1">Secreted</location>
    </subcellularLocation>
</comment>
<dbReference type="EMBL" id="NCKV01010996">
    <property type="protein sequence ID" value="RWS21755.1"/>
    <property type="molecule type" value="Genomic_DNA"/>
</dbReference>
<evidence type="ECO:0000256" key="3">
    <source>
        <dbReference type="ARBA" id="ARBA00023157"/>
    </source>
</evidence>
<evidence type="ECO:0000313" key="8">
    <source>
        <dbReference type="EMBL" id="RWS21755.1"/>
    </source>
</evidence>
<dbReference type="PROSITE" id="PS50189">
    <property type="entry name" value="NTR"/>
    <property type="match status" value="1"/>
</dbReference>
<feature type="binding site" evidence="4">
    <location>
        <position position="20"/>
    </location>
    <ligand>
        <name>Zn(2+)</name>
        <dbReference type="ChEBI" id="CHEBI:29105"/>
        <note>ligand shared with metalloproteinase partner</note>
    </ligand>
</feature>
<keyword evidence="3 5" id="KW-1015">Disulfide bond</keyword>
<gene>
    <name evidence="8" type="ORF">B4U80_14107</name>
</gene>
<dbReference type="Gene3D" id="2.40.50.120">
    <property type="match status" value="1"/>
</dbReference>
<sequence>MKYTVISLFLTTLICDVHCCECSNKTNAEKFCDAKTVIHFKVKQQDTEFGDDYYQIKVKHVYKGDDSLSLITTLVTPSIDSKCGVALDVGSQYVMEVEEYLQILEANYCNFLENWRNIRDSVMIIN</sequence>
<keyword evidence="2" id="KW-0964">Secreted</keyword>
<dbReference type="GO" id="GO:0002020">
    <property type="term" value="F:protease binding"/>
    <property type="evidence" value="ECO:0007669"/>
    <property type="project" value="TreeGrafter"/>
</dbReference>
<dbReference type="InterPro" id="IPR008993">
    <property type="entry name" value="TIMP-like_OB-fold"/>
</dbReference>
<feature type="domain" description="NTR" evidence="7">
    <location>
        <begin position="15"/>
        <end position="126"/>
    </location>
</feature>
<keyword evidence="6" id="KW-0732">Signal</keyword>
<dbReference type="AlphaFoldDB" id="A0A443S2L2"/>
<evidence type="ECO:0000259" key="7">
    <source>
        <dbReference type="PROSITE" id="PS50189"/>
    </source>
</evidence>
<dbReference type="GO" id="GO:0051045">
    <property type="term" value="P:negative regulation of membrane protein ectodomain proteolysis"/>
    <property type="evidence" value="ECO:0007669"/>
    <property type="project" value="TreeGrafter"/>
</dbReference>
<reference evidence="8 9" key="1">
    <citation type="journal article" date="2018" name="Gigascience">
        <title>Genomes of trombidid mites reveal novel predicted allergens and laterally-transferred genes associated with secondary metabolism.</title>
        <authorList>
            <person name="Dong X."/>
            <person name="Chaisiri K."/>
            <person name="Xia D."/>
            <person name="Armstrong S.D."/>
            <person name="Fang Y."/>
            <person name="Donnelly M.J."/>
            <person name="Kadowaki T."/>
            <person name="McGarry J.W."/>
            <person name="Darby A.C."/>
            <person name="Makepeace B.L."/>
        </authorList>
    </citation>
    <scope>NUCLEOTIDE SEQUENCE [LARGE SCALE GENOMIC DNA]</scope>
    <source>
        <strain evidence="8">UoL-UT</strain>
    </source>
</reference>
<dbReference type="GO" id="GO:0008191">
    <property type="term" value="F:metalloendopeptidase inhibitor activity"/>
    <property type="evidence" value="ECO:0007669"/>
    <property type="project" value="InterPro"/>
</dbReference>
<evidence type="ECO:0000313" key="9">
    <source>
        <dbReference type="Proteomes" id="UP000288716"/>
    </source>
</evidence>
<dbReference type="Proteomes" id="UP000288716">
    <property type="component" value="Unassembled WGS sequence"/>
</dbReference>
<evidence type="ECO:0000256" key="4">
    <source>
        <dbReference type="PIRSR" id="PIRSR601820-1"/>
    </source>
</evidence>
<keyword evidence="4" id="KW-0862">Zinc</keyword>